<evidence type="ECO:0000256" key="4">
    <source>
        <dbReference type="ARBA" id="ARBA00022989"/>
    </source>
</evidence>
<feature type="transmembrane region" description="Helical" evidence="8">
    <location>
        <begin position="361"/>
        <end position="382"/>
    </location>
</feature>
<dbReference type="GeneID" id="101859413"/>
<dbReference type="PANTHER" id="PTHR10796">
    <property type="entry name" value="PATCHED-RELATED"/>
    <property type="match status" value="1"/>
</dbReference>
<accession>A0ABM1A1C4</accession>
<feature type="transmembrane region" description="Helical" evidence="8">
    <location>
        <begin position="290"/>
        <end position="314"/>
    </location>
</feature>
<organism evidence="10 11">
    <name type="scientific">Aplysia californica</name>
    <name type="common">California sea hare</name>
    <dbReference type="NCBI Taxonomy" id="6500"/>
    <lineage>
        <taxon>Eukaryota</taxon>
        <taxon>Metazoa</taxon>
        <taxon>Spiralia</taxon>
        <taxon>Lophotrochozoa</taxon>
        <taxon>Mollusca</taxon>
        <taxon>Gastropoda</taxon>
        <taxon>Heterobranchia</taxon>
        <taxon>Euthyneura</taxon>
        <taxon>Tectipleura</taxon>
        <taxon>Aplysiida</taxon>
        <taxon>Aplysioidea</taxon>
        <taxon>Aplysiidae</taxon>
        <taxon>Aplysia</taxon>
    </lineage>
</organism>
<evidence type="ECO:0000256" key="8">
    <source>
        <dbReference type="SAM" id="Phobius"/>
    </source>
</evidence>
<feature type="transmembrane region" description="Helical" evidence="8">
    <location>
        <begin position="490"/>
        <end position="510"/>
    </location>
</feature>
<name>A0ABM1A1C4_APLCA</name>
<dbReference type="PANTHER" id="PTHR10796:SF92">
    <property type="entry name" value="PATCHED-RELATED, ISOFORM A"/>
    <property type="match status" value="1"/>
</dbReference>
<feature type="region of interest" description="Disordered" evidence="7">
    <location>
        <begin position="860"/>
        <end position="900"/>
    </location>
</feature>
<keyword evidence="10" id="KW-1185">Reference proteome</keyword>
<gene>
    <name evidence="11" type="primary">LOC101859413</name>
</gene>
<dbReference type="PROSITE" id="PS50156">
    <property type="entry name" value="SSD"/>
    <property type="match status" value="1"/>
</dbReference>
<feature type="transmembrane region" description="Helical" evidence="8">
    <location>
        <begin position="27"/>
        <end position="47"/>
    </location>
</feature>
<keyword evidence="3 8" id="KW-0812">Transmembrane</keyword>
<dbReference type="Gene3D" id="1.20.1640.10">
    <property type="entry name" value="Multidrug efflux transporter AcrB transmembrane domain"/>
    <property type="match status" value="2"/>
</dbReference>
<feature type="transmembrane region" description="Helical" evidence="8">
    <location>
        <begin position="710"/>
        <end position="733"/>
    </location>
</feature>
<comment type="subcellular location">
    <subcellularLocation>
        <location evidence="1">Membrane</location>
        <topology evidence="1">Multi-pass membrane protein</topology>
    </subcellularLocation>
</comment>
<keyword evidence="4 8" id="KW-1133">Transmembrane helix</keyword>
<keyword evidence="5 8" id="KW-0472">Membrane</keyword>
<evidence type="ECO:0000256" key="7">
    <source>
        <dbReference type="SAM" id="MobiDB-lite"/>
    </source>
</evidence>
<dbReference type="Proteomes" id="UP000694888">
    <property type="component" value="Unplaced"/>
</dbReference>
<dbReference type="InterPro" id="IPR003392">
    <property type="entry name" value="PTHD_SSD"/>
</dbReference>
<feature type="transmembrane region" description="Helical" evidence="8">
    <location>
        <begin position="320"/>
        <end position="340"/>
    </location>
</feature>
<evidence type="ECO:0000313" key="10">
    <source>
        <dbReference type="Proteomes" id="UP000694888"/>
    </source>
</evidence>
<evidence type="ECO:0000256" key="1">
    <source>
        <dbReference type="ARBA" id="ARBA00004141"/>
    </source>
</evidence>
<evidence type="ECO:0000256" key="5">
    <source>
        <dbReference type="ARBA" id="ARBA00023136"/>
    </source>
</evidence>
<evidence type="ECO:0000256" key="3">
    <source>
        <dbReference type="ARBA" id="ARBA00022692"/>
    </source>
</evidence>
<protein>
    <submittedName>
        <fullName evidence="11">Patched domain-containing protein 3</fullName>
    </submittedName>
</protein>
<reference evidence="11" key="1">
    <citation type="submission" date="2025-08" db="UniProtKB">
        <authorList>
            <consortium name="RefSeq"/>
        </authorList>
    </citation>
    <scope>IDENTIFICATION</scope>
</reference>
<feature type="transmembrane region" description="Helical" evidence="8">
    <location>
        <begin position="684"/>
        <end position="703"/>
    </location>
</feature>
<dbReference type="Pfam" id="PF02460">
    <property type="entry name" value="Patched"/>
    <property type="match status" value="1"/>
</dbReference>
<feature type="transmembrane region" description="Helical" evidence="8">
    <location>
        <begin position="811"/>
        <end position="834"/>
    </location>
</feature>
<evidence type="ECO:0000313" key="11">
    <source>
        <dbReference type="RefSeq" id="XP_012938836.1"/>
    </source>
</evidence>
<feature type="transmembrane region" description="Helical" evidence="8">
    <location>
        <begin position="739"/>
        <end position="762"/>
    </location>
</feature>
<evidence type="ECO:0000259" key="9">
    <source>
        <dbReference type="PROSITE" id="PS50156"/>
    </source>
</evidence>
<feature type="transmembrane region" description="Helical" evidence="8">
    <location>
        <begin position="783"/>
        <end position="805"/>
    </location>
</feature>
<feature type="transmembrane region" description="Helical" evidence="8">
    <location>
        <begin position="394"/>
        <end position="419"/>
    </location>
</feature>
<feature type="domain" description="SSD" evidence="9">
    <location>
        <begin position="260"/>
        <end position="419"/>
    </location>
</feature>
<evidence type="ECO:0000256" key="2">
    <source>
        <dbReference type="ARBA" id="ARBA00005585"/>
    </source>
</evidence>
<sequence>MRCVWNCQRAVLSGFYKYGHFLGSHPAPFLVLPLLICSGLAVGFLFYNPETDVEKLYAPMDSRAVKDRSRVEAAFPDLSGTNFDPFSTNRLIAQAVTIFRSRNEHAIFTEEVIEELSNFYDSVWEIRIQDDGKNYTYNDLCAVKDGVCAVDGAFLFSAFFKGMLSMNAVTFPVWSGIEAMDLQLYFSDVNVSRDGILQAAGSYKMAFPLRTDTEKLERLSLAWELAYIDFMSTVNLTTVDISYAVSQSLNLELDKGTSGDIFYFSLTFTIMITYASIVSSGGDCVSTRALLANAGVVAALLGTLGAFGLITLIGVRFVNIVGVMPFLTLGIGVDDMFLLMNSWSETTALTDLSVPERIGTVFRKAGVGITITSVTDFLAFVVGSSSVFKSVRNFCIYTGVGVLLCYICNATFFGACLTYHGRRVYSSRHTITCRKLDQSRPELKEEGHKCCYICMCGGATPKGPGDDQSPCEKGPRSALTRLVLWNPMRVLILLIFAGYLGMTVWGLTMLKQGLELKNLVLTSSYFHKFQVWDTEDFGVKLPISFVMTNPMDYRSDEGVGAVRNVLDTAQQDVSIDPLVEKCWLMAYGLSSSYNTSTEELFFSGLEEFLKENPRYTSDVILDAQNRTVTASRCFVYSYKVTDSNDQADLMTRMREVADNDPLDTFAYHPAFVYFEQYVSVLPSTLQTVGITIAVMFVVTCIFLPHPMIVALVMIQVVMIVTGVFGFMGLWGLSLSSITMIQLIMSVGFSVDFCAHVCTAYMVSEEYSRRERAKEAIVHASGPILNGGMSSLIGVIVLVFTESYIFQSFCKIMLLVIGFGTAHAVLLIPVILSFVGPQAHTDSDDASKGPHMNGKRYEVSAAAQNGSPEVKNGTKNGGQKNGKTNDSVARRGLPHKAGSDMMFVNPTFQNDAHLGYLQD</sequence>
<evidence type="ECO:0000256" key="6">
    <source>
        <dbReference type="ARBA" id="ARBA00023180"/>
    </source>
</evidence>
<dbReference type="InterPro" id="IPR051697">
    <property type="entry name" value="Patched_domain-protein"/>
</dbReference>
<proteinExistence type="inferred from homology"/>
<keyword evidence="6" id="KW-0325">Glycoprotein</keyword>
<feature type="transmembrane region" description="Helical" evidence="8">
    <location>
        <begin position="261"/>
        <end position="278"/>
    </location>
</feature>
<dbReference type="RefSeq" id="XP_012938836.1">
    <property type="nucleotide sequence ID" value="XM_013083382.1"/>
</dbReference>
<comment type="similarity">
    <text evidence="2">Belongs to the patched family.</text>
</comment>
<dbReference type="InterPro" id="IPR000731">
    <property type="entry name" value="SSD"/>
</dbReference>
<dbReference type="SUPFAM" id="SSF82866">
    <property type="entry name" value="Multidrug efflux transporter AcrB transmembrane domain"/>
    <property type="match status" value="2"/>
</dbReference>